<dbReference type="AlphaFoldDB" id="A0A7X3ISZ2"/>
<reference evidence="3 4" key="1">
    <citation type="submission" date="2019-12" db="EMBL/GenBank/DDBJ databases">
        <title>Paenibacillus sp. nov., an endophytic bacterium isolated from the stem of Dendrobium.</title>
        <authorList>
            <person name="Zhao R."/>
        </authorList>
    </citation>
    <scope>NUCLEOTIDE SEQUENCE [LARGE SCALE GENOMIC DNA]</scope>
    <source>
        <strain evidence="3 4">HJL G12</strain>
    </source>
</reference>
<organism evidence="3 4">
    <name type="scientific">Paenibacillus dendrobii</name>
    <dbReference type="NCBI Taxonomy" id="2691084"/>
    <lineage>
        <taxon>Bacteria</taxon>
        <taxon>Bacillati</taxon>
        <taxon>Bacillota</taxon>
        <taxon>Bacilli</taxon>
        <taxon>Bacillales</taxon>
        <taxon>Paenibacillaceae</taxon>
        <taxon>Paenibacillus</taxon>
    </lineage>
</organism>
<keyword evidence="1" id="KW-0749">Sporulation</keyword>
<gene>
    <name evidence="3" type="ORF">GRF59_28970</name>
</gene>
<accession>A0A7X3ISZ2</accession>
<dbReference type="RefSeq" id="WP_160501181.1">
    <property type="nucleotide sequence ID" value="NZ_WUBI01000011.1"/>
</dbReference>
<comment type="caution">
    <text evidence="3">The sequence shown here is derived from an EMBL/GenBank/DDBJ whole genome shotgun (WGS) entry which is preliminary data.</text>
</comment>
<keyword evidence="4" id="KW-1185">Reference proteome</keyword>
<dbReference type="Pfam" id="PF08179">
    <property type="entry name" value="SspP"/>
    <property type="match status" value="1"/>
</dbReference>
<dbReference type="EMBL" id="WUBI01000011">
    <property type="protein sequence ID" value="MWV47612.1"/>
    <property type="molecule type" value="Genomic_DNA"/>
</dbReference>
<protein>
    <submittedName>
        <fullName evidence="3">Small acid-soluble spore protein P</fullName>
    </submittedName>
</protein>
<evidence type="ECO:0000256" key="2">
    <source>
        <dbReference type="SAM" id="MobiDB-lite"/>
    </source>
</evidence>
<dbReference type="GO" id="GO:0030435">
    <property type="term" value="P:sporulation resulting in formation of a cellular spore"/>
    <property type="evidence" value="ECO:0007669"/>
    <property type="project" value="UniProtKB-KW"/>
</dbReference>
<evidence type="ECO:0000313" key="4">
    <source>
        <dbReference type="Proteomes" id="UP000460318"/>
    </source>
</evidence>
<name>A0A7X3ISZ2_9BACL</name>
<dbReference type="InterPro" id="IPR012614">
    <property type="entry name" value="SASP_SspP"/>
</dbReference>
<evidence type="ECO:0000313" key="3">
    <source>
        <dbReference type="EMBL" id="MWV47612.1"/>
    </source>
</evidence>
<proteinExistence type="predicted"/>
<feature type="region of interest" description="Disordered" evidence="2">
    <location>
        <begin position="1"/>
        <end position="52"/>
    </location>
</feature>
<feature type="compositionally biased region" description="Basic and acidic residues" evidence="2">
    <location>
        <begin position="43"/>
        <end position="52"/>
    </location>
</feature>
<evidence type="ECO:0000256" key="1">
    <source>
        <dbReference type="ARBA" id="ARBA00022969"/>
    </source>
</evidence>
<sequence>MSKPKAIPVPEAQRAEQRQHHRQHDNHAMQEPLSGSKKVKNRNHVDHLNKEG</sequence>
<dbReference type="Proteomes" id="UP000460318">
    <property type="component" value="Unassembled WGS sequence"/>
</dbReference>